<keyword evidence="1" id="KW-0812">Transmembrane</keyword>
<feature type="transmembrane region" description="Helical" evidence="1">
    <location>
        <begin position="203"/>
        <end position="226"/>
    </location>
</feature>
<dbReference type="AlphaFoldDB" id="M1ME22"/>
<dbReference type="PATRIC" id="fig|931276.5.peg.2403"/>
<dbReference type="Proteomes" id="UP000011728">
    <property type="component" value="Chromosome"/>
</dbReference>
<keyword evidence="3" id="KW-1185">Reference proteome</keyword>
<reference evidence="2 3" key="1">
    <citation type="submission" date="2013-02" db="EMBL/GenBank/DDBJ databases">
        <title>Genome sequence of Clostridium saccharoperbutylacetonicum N1-4(HMT).</title>
        <authorList>
            <person name="Poehlein A."/>
            <person name="Daniel R."/>
        </authorList>
    </citation>
    <scope>NUCLEOTIDE SEQUENCE [LARGE SCALE GENOMIC DNA]</scope>
    <source>
        <strain evidence="3">N1-4(HMT)</strain>
    </source>
</reference>
<organism evidence="2 3">
    <name type="scientific">Clostridium saccharoperbutylacetonicum N1-4(HMT)</name>
    <dbReference type="NCBI Taxonomy" id="931276"/>
    <lineage>
        <taxon>Bacteria</taxon>
        <taxon>Bacillati</taxon>
        <taxon>Bacillota</taxon>
        <taxon>Clostridia</taxon>
        <taxon>Eubacteriales</taxon>
        <taxon>Clostridiaceae</taxon>
        <taxon>Clostridium</taxon>
    </lineage>
</organism>
<feature type="transmembrane region" description="Helical" evidence="1">
    <location>
        <begin position="112"/>
        <end position="131"/>
    </location>
</feature>
<name>M1ME22_9CLOT</name>
<dbReference type="EMBL" id="CP004121">
    <property type="protein sequence ID" value="AGF56164.1"/>
    <property type="molecule type" value="Genomic_DNA"/>
</dbReference>
<dbReference type="eggNOG" id="ENOG503270Y">
    <property type="taxonomic scope" value="Bacteria"/>
</dbReference>
<feature type="transmembrane region" description="Helical" evidence="1">
    <location>
        <begin position="76"/>
        <end position="92"/>
    </location>
</feature>
<sequence length="242" mass="29046">MGEIMLIKHVFQKVDYPRDRKSIEHIIKEYDKNLNHLLVVKESNKLGKYVLYIMSILIIFYVFNCSWVSIFVRLLYIIPCALIIICNSILILQIKKHKGNKKLQYKYKVFELIFISMFIYIGTFFIESILFSRKWGDENYLEWFYVLVILCIVTFLMARVNAPKKFIKKFQYQENKLYTPSSILTSITSLLICISYYNKPYYLVLIVSYIILILMSGLVTYIFFVYRQYDNIQKLKNADYKF</sequence>
<keyword evidence="1" id="KW-1133">Transmembrane helix</keyword>
<keyword evidence="1" id="KW-0472">Membrane</keyword>
<evidence type="ECO:0000256" key="1">
    <source>
        <dbReference type="SAM" id="Phobius"/>
    </source>
</evidence>
<dbReference type="RefSeq" id="WP_015392483.1">
    <property type="nucleotide sequence ID" value="NC_020291.1"/>
</dbReference>
<protein>
    <submittedName>
        <fullName evidence="2">Uncharacterized protein</fullName>
    </submittedName>
</protein>
<dbReference type="HOGENOM" id="CLU_1145644_0_0_9"/>
<proteinExistence type="predicted"/>
<feature type="transmembrane region" description="Helical" evidence="1">
    <location>
        <begin position="177"/>
        <end position="197"/>
    </location>
</feature>
<feature type="transmembrane region" description="Helical" evidence="1">
    <location>
        <begin position="143"/>
        <end position="162"/>
    </location>
</feature>
<gene>
    <name evidence="2" type="ORF">Cspa_c23990</name>
</gene>
<evidence type="ECO:0000313" key="3">
    <source>
        <dbReference type="Proteomes" id="UP000011728"/>
    </source>
</evidence>
<accession>M1ME22</accession>
<dbReference type="KEGG" id="csr:Cspa_c23990"/>
<evidence type="ECO:0000313" key="2">
    <source>
        <dbReference type="EMBL" id="AGF56164.1"/>
    </source>
</evidence>
<feature type="transmembrane region" description="Helical" evidence="1">
    <location>
        <begin position="49"/>
        <end position="70"/>
    </location>
</feature>